<gene>
    <name evidence="1" type="ORF">L1857_26220</name>
</gene>
<evidence type="ECO:0000313" key="2">
    <source>
        <dbReference type="Proteomes" id="UP000830158"/>
    </source>
</evidence>
<dbReference type="EMBL" id="CP091196">
    <property type="protein sequence ID" value="UQS26059.1"/>
    <property type="molecule type" value="Genomic_DNA"/>
</dbReference>
<dbReference type="Proteomes" id="UP000830158">
    <property type="component" value="Chromosome"/>
</dbReference>
<dbReference type="RefSeq" id="WP_116111113.1">
    <property type="nucleotide sequence ID" value="NZ_CP091196.1"/>
</dbReference>
<proteinExistence type="predicted"/>
<name>A0ABY4P135_9PSEU</name>
<organism evidence="1 2">
    <name type="scientific">Amycolatopsis thermalba</name>
    <dbReference type="NCBI Taxonomy" id="944492"/>
    <lineage>
        <taxon>Bacteria</taxon>
        <taxon>Bacillati</taxon>
        <taxon>Actinomycetota</taxon>
        <taxon>Actinomycetes</taxon>
        <taxon>Pseudonocardiales</taxon>
        <taxon>Pseudonocardiaceae</taxon>
        <taxon>Amycolatopsis</taxon>
    </lineage>
</organism>
<sequence length="234" mass="26063">MSGAPTLQRLIDAATGLSLQPRGPRWSHLSLCVLDAVFSIGARYSNVTRLCWRYANYAALPDPLLPADELGTIVGTHREQPLDDLVTHIRSTDPEIFASTVLRHRGRTSTRNGILKAEAVLHYADILTNHHVDTIGDIPALLSDDARLAMVEDALRRVPGNGGNDVRLNYLWMVSGDDHRVKPDRMVLRWLTHHLGQPVTARTARELLAAVAARLSCTPWELDHAIWRVQSGRR</sequence>
<accession>A0ABY4P135</accession>
<keyword evidence="2" id="KW-1185">Reference proteome</keyword>
<reference evidence="1" key="1">
    <citation type="submission" date="2022-01" db="EMBL/GenBank/DDBJ databases">
        <title>PSI-footprinting approach for the identification of protein synthesis inhibitor producers.</title>
        <authorList>
            <person name="Handel F."/>
            <person name="Kulik A."/>
            <person name="Wex K.W."/>
            <person name="Berscheid A."/>
            <person name="Saur J.S."/>
            <person name="Winkler A."/>
            <person name="Wibberg D."/>
            <person name="Kalinowski J."/>
            <person name="Broetz-Oesterhelt H."/>
            <person name="Mast Y."/>
        </authorList>
    </citation>
    <scope>NUCLEOTIDE SEQUENCE</scope>
    <source>
        <strain evidence="1">KNN 49.3e</strain>
    </source>
</reference>
<evidence type="ECO:0000313" key="1">
    <source>
        <dbReference type="EMBL" id="UQS26059.1"/>
    </source>
</evidence>
<protein>
    <submittedName>
        <fullName evidence="1">Uncharacterized protein</fullName>
    </submittedName>
</protein>